<accession>A0AAV4PGP9</accession>
<evidence type="ECO:0000313" key="2">
    <source>
        <dbReference type="Proteomes" id="UP001054945"/>
    </source>
</evidence>
<gene>
    <name evidence="1" type="ORF">CEXT_221741</name>
</gene>
<organism evidence="1 2">
    <name type="scientific">Caerostris extrusa</name>
    <name type="common">Bark spider</name>
    <name type="synonym">Caerostris bankana</name>
    <dbReference type="NCBI Taxonomy" id="172846"/>
    <lineage>
        <taxon>Eukaryota</taxon>
        <taxon>Metazoa</taxon>
        <taxon>Ecdysozoa</taxon>
        <taxon>Arthropoda</taxon>
        <taxon>Chelicerata</taxon>
        <taxon>Arachnida</taxon>
        <taxon>Araneae</taxon>
        <taxon>Araneomorphae</taxon>
        <taxon>Entelegynae</taxon>
        <taxon>Araneoidea</taxon>
        <taxon>Araneidae</taxon>
        <taxon>Caerostris</taxon>
    </lineage>
</organism>
<comment type="caution">
    <text evidence="1">The sequence shown here is derived from an EMBL/GenBank/DDBJ whole genome shotgun (WGS) entry which is preliminary data.</text>
</comment>
<sequence length="107" mass="12422">MDTTATNQAPTGILSKVGTYRKSFVPLIYRKLQLFPTKQEAFWKASCSACFCGGILKNHEWYHKILPKKERPLTFFPTHWSQEVKPVMSEDPMKRMKIGKDDLLVPY</sequence>
<dbReference type="Proteomes" id="UP001054945">
    <property type="component" value="Unassembled WGS sequence"/>
</dbReference>
<proteinExistence type="predicted"/>
<keyword evidence="2" id="KW-1185">Reference proteome</keyword>
<protein>
    <submittedName>
        <fullName evidence="1">Uncharacterized protein</fullName>
    </submittedName>
</protein>
<evidence type="ECO:0000313" key="1">
    <source>
        <dbReference type="EMBL" id="GIX94886.1"/>
    </source>
</evidence>
<reference evidence="1 2" key="1">
    <citation type="submission" date="2021-06" db="EMBL/GenBank/DDBJ databases">
        <title>Caerostris extrusa draft genome.</title>
        <authorList>
            <person name="Kono N."/>
            <person name="Arakawa K."/>
        </authorList>
    </citation>
    <scope>NUCLEOTIDE SEQUENCE [LARGE SCALE GENOMIC DNA]</scope>
</reference>
<dbReference type="EMBL" id="BPLR01004445">
    <property type="protein sequence ID" value="GIX94886.1"/>
    <property type="molecule type" value="Genomic_DNA"/>
</dbReference>
<name>A0AAV4PGP9_CAEEX</name>
<dbReference type="AlphaFoldDB" id="A0AAV4PGP9"/>